<protein>
    <submittedName>
        <fullName evidence="1">Uncharacterized protein</fullName>
    </submittedName>
</protein>
<evidence type="ECO:0000313" key="2">
    <source>
        <dbReference type="Proteomes" id="UP000179242"/>
    </source>
</evidence>
<dbReference type="AlphaFoldDB" id="A0A1F4U7H6"/>
<dbReference type="Proteomes" id="UP000179242">
    <property type="component" value="Unassembled WGS sequence"/>
</dbReference>
<organism evidence="1 2">
    <name type="scientific">candidate division WOR-1 bacterium RIFOXYC2_FULL_46_14</name>
    <dbReference type="NCBI Taxonomy" id="1802587"/>
    <lineage>
        <taxon>Bacteria</taxon>
        <taxon>Bacillati</taxon>
        <taxon>Saganbacteria</taxon>
    </lineage>
</organism>
<name>A0A1F4U7H6_UNCSA</name>
<proteinExistence type="predicted"/>
<gene>
    <name evidence="1" type="ORF">A2438_03115</name>
</gene>
<dbReference type="EMBL" id="MEUJ01000004">
    <property type="protein sequence ID" value="OGC40253.1"/>
    <property type="molecule type" value="Genomic_DNA"/>
</dbReference>
<accession>A0A1F4U7H6</accession>
<reference evidence="1 2" key="1">
    <citation type="journal article" date="2016" name="Nat. Commun.">
        <title>Thousands of microbial genomes shed light on interconnected biogeochemical processes in an aquifer system.</title>
        <authorList>
            <person name="Anantharaman K."/>
            <person name="Brown C.T."/>
            <person name="Hug L.A."/>
            <person name="Sharon I."/>
            <person name="Castelle C.J."/>
            <person name="Probst A.J."/>
            <person name="Thomas B.C."/>
            <person name="Singh A."/>
            <person name="Wilkins M.J."/>
            <person name="Karaoz U."/>
            <person name="Brodie E.L."/>
            <person name="Williams K.H."/>
            <person name="Hubbard S.S."/>
            <person name="Banfield J.F."/>
        </authorList>
    </citation>
    <scope>NUCLEOTIDE SEQUENCE [LARGE SCALE GENOMIC DNA]</scope>
</reference>
<sequence>MQAINRSYLSARVHYQSRPLREKTLHLGHLRALRMDGNRKILQSIQPTRRGWDILDSMISNANLGFGTQIDLEEVRIKVLENGLPPLFEELGKMLMALEETPSMNTEPIIAHMIHTQPERMARELKEYLDLDITQLTARKPNWS</sequence>
<comment type="caution">
    <text evidence="1">The sequence shown here is derived from an EMBL/GenBank/DDBJ whole genome shotgun (WGS) entry which is preliminary data.</text>
</comment>
<evidence type="ECO:0000313" key="1">
    <source>
        <dbReference type="EMBL" id="OGC40253.1"/>
    </source>
</evidence>